<name>A0A371FL21_MUCPR</name>
<keyword evidence="2" id="KW-1185">Reference proteome</keyword>
<sequence length="97" mass="11380">MMQPSTCVYSNPIILLDLKYGYYQNCVRKDIFENNFLNSQGIDEFIIDSTFESFINVVFMHCLRKHVLMFVDDILVYNNNCESYSTFGSCAKLFEET</sequence>
<dbReference type="EMBL" id="QJKJ01008672">
    <property type="protein sequence ID" value="RDX78996.1"/>
    <property type="molecule type" value="Genomic_DNA"/>
</dbReference>
<gene>
    <name evidence="1" type="ORF">CR513_40639</name>
</gene>
<evidence type="ECO:0000313" key="1">
    <source>
        <dbReference type="EMBL" id="RDX78996.1"/>
    </source>
</evidence>
<feature type="non-terminal residue" evidence="1">
    <location>
        <position position="1"/>
    </location>
</feature>
<comment type="caution">
    <text evidence="1">The sequence shown here is derived from an EMBL/GenBank/DDBJ whole genome shotgun (WGS) entry which is preliminary data.</text>
</comment>
<evidence type="ECO:0008006" key="3">
    <source>
        <dbReference type="Google" id="ProtNLM"/>
    </source>
</evidence>
<dbReference type="Proteomes" id="UP000257109">
    <property type="component" value="Unassembled WGS sequence"/>
</dbReference>
<organism evidence="1 2">
    <name type="scientific">Mucuna pruriens</name>
    <name type="common">Velvet bean</name>
    <name type="synonym">Dolichos pruriens</name>
    <dbReference type="NCBI Taxonomy" id="157652"/>
    <lineage>
        <taxon>Eukaryota</taxon>
        <taxon>Viridiplantae</taxon>
        <taxon>Streptophyta</taxon>
        <taxon>Embryophyta</taxon>
        <taxon>Tracheophyta</taxon>
        <taxon>Spermatophyta</taxon>
        <taxon>Magnoliopsida</taxon>
        <taxon>eudicotyledons</taxon>
        <taxon>Gunneridae</taxon>
        <taxon>Pentapetalae</taxon>
        <taxon>rosids</taxon>
        <taxon>fabids</taxon>
        <taxon>Fabales</taxon>
        <taxon>Fabaceae</taxon>
        <taxon>Papilionoideae</taxon>
        <taxon>50 kb inversion clade</taxon>
        <taxon>NPAAA clade</taxon>
        <taxon>indigoferoid/millettioid clade</taxon>
        <taxon>Phaseoleae</taxon>
        <taxon>Mucuna</taxon>
    </lineage>
</organism>
<accession>A0A371FL21</accession>
<dbReference type="InterPro" id="IPR043502">
    <property type="entry name" value="DNA/RNA_pol_sf"/>
</dbReference>
<evidence type="ECO:0000313" key="2">
    <source>
        <dbReference type="Proteomes" id="UP000257109"/>
    </source>
</evidence>
<dbReference type="InterPro" id="IPR043128">
    <property type="entry name" value="Rev_trsase/Diguanyl_cyclase"/>
</dbReference>
<dbReference type="SUPFAM" id="SSF56672">
    <property type="entry name" value="DNA/RNA polymerases"/>
    <property type="match status" value="1"/>
</dbReference>
<reference evidence="1" key="1">
    <citation type="submission" date="2018-05" db="EMBL/GenBank/DDBJ databases">
        <title>Draft genome of Mucuna pruriens seed.</title>
        <authorList>
            <person name="Nnadi N.E."/>
            <person name="Vos R."/>
            <person name="Hasami M.H."/>
            <person name="Devisetty U.K."/>
            <person name="Aguiy J.C."/>
        </authorList>
    </citation>
    <scope>NUCLEOTIDE SEQUENCE [LARGE SCALE GENOMIC DNA]</scope>
    <source>
        <strain evidence="1">JCA_2017</strain>
    </source>
</reference>
<dbReference type="OrthoDB" id="2013610at2759"/>
<dbReference type="AlphaFoldDB" id="A0A371FL21"/>
<dbReference type="Gene3D" id="3.30.70.270">
    <property type="match status" value="1"/>
</dbReference>
<proteinExistence type="predicted"/>
<protein>
    <recommendedName>
        <fullName evidence="3">Reverse transcriptase domain-containing protein</fullName>
    </recommendedName>
</protein>